<dbReference type="AlphaFoldDB" id="I7M259"/>
<feature type="compositionally biased region" description="Polar residues" evidence="2">
    <location>
        <begin position="152"/>
        <end position="169"/>
    </location>
</feature>
<dbReference type="GeneID" id="7829273"/>
<dbReference type="RefSeq" id="XP_001019621.1">
    <property type="nucleotide sequence ID" value="XM_001019621.1"/>
</dbReference>
<feature type="compositionally biased region" description="Low complexity" evidence="2">
    <location>
        <begin position="1"/>
        <end position="14"/>
    </location>
</feature>
<feature type="coiled-coil region" evidence="1">
    <location>
        <begin position="448"/>
        <end position="632"/>
    </location>
</feature>
<dbReference type="HOGENOM" id="CLU_347657_0_0_1"/>
<feature type="compositionally biased region" description="Polar residues" evidence="2">
    <location>
        <begin position="62"/>
        <end position="74"/>
    </location>
</feature>
<feature type="compositionally biased region" description="Low complexity" evidence="2">
    <location>
        <begin position="25"/>
        <end position="61"/>
    </location>
</feature>
<reference evidence="4" key="1">
    <citation type="journal article" date="2006" name="PLoS Biol.">
        <title>Macronuclear genome sequence of the ciliate Tetrahymena thermophila, a model eukaryote.</title>
        <authorList>
            <person name="Eisen J.A."/>
            <person name="Coyne R.S."/>
            <person name="Wu M."/>
            <person name="Wu D."/>
            <person name="Thiagarajan M."/>
            <person name="Wortman J.R."/>
            <person name="Badger J.H."/>
            <person name="Ren Q."/>
            <person name="Amedeo P."/>
            <person name="Jones K.M."/>
            <person name="Tallon L.J."/>
            <person name="Delcher A.L."/>
            <person name="Salzberg S.L."/>
            <person name="Silva J.C."/>
            <person name="Haas B.J."/>
            <person name="Majoros W.H."/>
            <person name="Farzad M."/>
            <person name="Carlton J.M."/>
            <person name="Smith R.K. Jr."/>
            <person name="Garg J."/>
            <person name="Pearlman R.E."/>
            <person name="Karrer K.M."/>
            <person name="Sun L."/>
            <person name="Manning G."/>
            <person name="Elde N.C."/>
            <person name="Turkewitz A.P."/>
            <person name="Asai D.J."/>
            <person name="Wilkes D.E."/>
            <person name="Wang Y."/>
            <person name="Cai H."/>
            <person name="Collins K."/>
            <person name="Stewart B.A."/>
            <person name="Lee S.R."/>
            <person name="Wilamowska K."/>
            <person name="Weinberg Z."/>
            <person name="Ruzzo W.L."/>
            <person name="Wloga D."/>
            <person name="Gaertig J."/>
            <person name="Frankel J."/>
            <person name="Tsao C.-C."/>
            <person name="Gorovsky M.A."/>
            <person name="Keeling P.J."/>
            <person name="Waller R.F."/>
            <person name="Patron N.J."/>
            <person name="Cherry J.M."/>
            <person name="Stover N.A."/>
            <person name="Krieger C.J."/>
            <person name="del Toro C."/>
            <person name="Ryder H.F."/>
            <person name="Williamson S.C."/>
            <person name="Barbeau R.A."/>
            <person name="Hamilton E.P."/>
            <person name="Orias E."/>
        </authorList>
    </citation>
    <scope>NUCLEOTIDE SEQUENCE [LARGE SCALE GENOMIC DNA]</scope>
    <source>
        <strain evidence="4">SB210</strain>
    </source>
</reference>
<evidence type="ECO:0000313" key="4">
    <source>
        <dbReference type="Proteomes" id="UP000009168"/>
    </source>
</evidence>
<dbReference type="OrthoDB" id="313382at2759"/>
<feature type="region of interest" description="Disordered" evidence="2">
    <location>
        <begin position="1"/>
        <end position="74"/>
    </location>
</feature>
<dbReference type="STRING" id="312017.I7M259"/>
<accession>I7M259</accession>
<proteinExistence type="predicted"/>
<dbReference type="EMBL" id="GG662639">
    <property type="protein sequence ID" value="EAR99376.1"/>
    <property type="molecule type" value="Genomic_DNA"/>
</dbReference>
<keyword evidence="4" id="KW-1185">Reference proteome</keyword>
<keyword evidence="1" id="KW-0175">Coiled coil</keyword>
<evidence type="ECO:0000256" key="2">
    <source>
        <dbReference type="SAM" id="MobiDB-lite"/>
    </source>
</evidence>
<feature type="compositionally biased region" description="Low complexity" evidence="2">
    <location>
        <begin position="137"/>
        <end position="149"/>
    </location>
</feature>
<evidence type="ECO:0000313" key="3">
    <source>
        <dbReference type="EMBL" id="EAR99376.1"/>
    </source>
</evidence>
<dbReference type="eggNOG" id="ENOG502SWMT">
    <property type="taxonomic scope" value="Eukaryota"/>
</dbReference>
<feature type="compositionally biased region" description="Acidic residues" evidence="2">
    <location>
        <begin position="754"/>
        <end position="766"/>
    </location>
</feature>
<gene>
    <name evidence="3" type="ORF">TTHERM_00133420</name>
</gene>
<feature type="region of interest" description="Disordered" evidence="2">
    <location>
        <begin position="89"/>
        <end position="192"/>
    </location>
</feature>
<protein>
    <submittedName>
        <fullName evidence="3">Uncharacterized protein</fullName>
    </submittedName>
</protein>
<feature type="compositionally biased region" description="Low complexity" evidence="2">
    <location>
        <begin position="172"/>
        <end position="188"/>
    </location>
</feature>
<feature type="coiled-coil region" evidence="1">
    <location>
        <begin position="218"/>
        <end position="315"/>
    </location>
</feature>
<feature type="compositionally biased region" description="Polar residues" evidence="2">
    <location>
        <begin position="99"/>
        <end position="118"/>
    </location>
</feature>
<feature type="coiled-coil region" evidence="1">
    <location>
        <begin position="674"/>
        <end position="701"/>
    </location>
</feature>
<evidence type="ECO:0000256" key="1">
    <source>
        <dbReference type="SAM" id="Coils"/>
    </source>
</evidence>
<sequence>MHSHQNHQSSSQQQSHHRSFTPTGQYPIQPSKSQQSIQQMIQQQQPPHRISNPNISQNNNSFTQNRNAINPDSFSSNRQMIERGQYNIPTPQYMHGARNASTENKENNTPPYQSVQTLPNYQSNKPSNSNYPPPAYQQPNQNAQSSSYSKEFFNNHNTSQQQQYNSQRVPVSPNNQYYQQQNSTPSSSRFTPEQLKNYVTEQLEDFKVELMKNFQNVVQETIQKNQISSNAIENLKRQVGSNKLDINQVQQKMENINIQIDEIRNLPQNQELNLNQEYLEREVQQTIRNLYEDKIENIEASQNEIRLVLDNLKDQLVKEIADQMNSIGNAIQTKAQEEDEIIYQNISDVKHQWEKKLNLVFDQMNTKINNIEQSLENFKKEKAIPKAEFMQNEIYQKFDECVKRYESQLMHVKAQIDSKLDKSQLQEVIHGYKNIKENEIFNKIGLEVENLKRLMEENSQEVEKSAMEFEGRIRKFEQYVEAKLRDYNQKLKDKFENSASIENQVKQQEYMIQQFEEQINQLNEQYENLQQELKSHDSNVFELKQQSEERFEKLVKDLNMFEDNMSKNNSKVQNDLALSHQNMDDKVENLNKEMQILLTQMSAFQNALDENIQQFNQKINLEQQQNNKILNQIQQNPSVSPIKKNLPQNNKSNFQSDNLNQVINGKESQVSTKYDDYLQKYEDFNKEVQEYLSQRNEIQEDDLDKNQNHQDYDEYTKSNLNQQIPNEQESEIKKAQQQKQINSEKNRGRRFKEEDNEEEEEEEEVVYELDDKGYLIDEKGNYILDDEGKPIQLSQEHIEYLKTNHMLQEDEN</sequence>
<dbReference type="InParanoid" id="I7M259"/>
<organism evidence="3 4">
    <name type="scientific">Tetrahymena thermophila (strain SB210)</name>
    <dbReference type="NCBI Taxonomy" id="312017"/>
    <lineage>
        <taxon>Eukaryota</taxon>
        <taxon>Sar</taxon>
        <taxon>Alveolata</taxon>
        <taxon>Ciliophora</taxon>
        <taxon>Intramacronucleata</taxon>
        <taxon>Oligohymenophorea</taxon>
        <taxon>Hymenostomatida</taxon>
        <taxon>Tetrahymenina</taxon>
        <taxon>Tetrahymenidae</taxon>
        <taxon>Tetrahymena</taxon>
    </lineage>
</organism>
<dbReference type="OMA" id="NSSSMEH"/>
<feature type="region of interest" description="Disordered" evidence="2">
    <location>
        <begin position="728"/>
        <end position="766"/>
    </location>
</feature>
<name>I7M259_TETTS</name>
<feature type="compositionally biased region" description="Low complexity" evidence="2">
    <location>
        <begin position="119"/>
        <end position="130"/>
    </location>
</feature>
<dbReference type="KEGG" id="tet:TTHERM_00133420"/>
<dbReference type="Proteomes" id="UP000009168">
    <property type="component" value="Unassembled WGS sequence"/>
</dbReference>